<evidence type="ECO:0000259" key="1">
    <source>
        <dbReference type="PROSITE" id="PS51175"/>
    </source>
</evidence>
<dbReference type="SUPFAM" id="SSF49785">
    <property type="entry name" value="Galactose-binding domain-like"/>
    <property type="match status" value="1"/>
</dbReference>
<dbReference type="Pfam" id="PF17389">
    <property type="entry name" value="Bac_rhamnosid6H"/>
    <property type="match status" value="1"/>
</dbReference>
<dbReference type="PROSITE" id="PS51175">
    <property type="entry name" value="CBM6"/>
    <property type="match status" value="1"/>
</dbReference>
<dbReference type="RefSeq" id="WP_345234557.1">
    <property type="nucleotide sequence ID" value="NZ_BAABIQ010000044.1"/>
</dbReference>
<reference evidence="3" key="1">
    <citation type="journal article" date="2019" name="Int. J. Syst. Evol. Microbiol.">
        <title>The Global Catalogue of Microorganisms (GCM) 10K type strain sequencing project: providing services to taxonomists for standard genome sequencing and annotation.</title>
        <authorList>
            <consortium name="The Broad Institute Genomics Platform"/>
            <consortium name="The Broad Institute Genome Sequencing Center for Infectious Disease"/>
            <person name="Wu L."/>
            <person name="Ma J."/>
        </authorList>
    </citation>
    <scope>NUCLEOTIDE SEQUENCE [LARGE SCALE GENOMIC DNA]</scope>
    <source>
        <strain evidence="3">JCM 18200</strain>
    </source>
</reference>
<dbReference type="InterPro" id="IPR035396">
    <property type="entry name" value="Bac_rhamnosid6H"/>
</dbReference>
<dbReference type="Proteomes" id="UP001501411">
    <property type="component" value="Unassembled WGS sequence"/>
</dbReference>
<dbReference type="Gene3D" id="2.60.120.260">
    <property type="entry name" value="Galactose-binding domain-like"/>
    <property type="match status" value="1"/>
</dbReference>
<comment type="caution">
    <text evidence="2">The sequence shown here is derived from an EMBL/GenBank/DDBJ whole genome shotgun (WGS) entry which is preliminary data.</text>
</comment>
<evidence type="ECO:0000313" key="3">
    <source>
        <dbReference type="Proteomes" id="UP001501411"/>
    </source>
</evidence>
<dbReference type="InterPro" id="IPR008928">
    <property type="entry name" value="6-hairpin_glycosidase_sf"/>
</dbReference>
<dbReference type="InterPro" id="IPR012341">
    <property type="entry name" value="6hp_glycosidase-like_sf"/>
</dbReference>
<name>A0ABP9C771_9SPHI</name>
<protein>
    <recommendedName>
        <fullName evidence="1">CBM6 domain-containing protein</fullName>
    </recommendedName>
</protein>
<gene>
    <name evidence="2" type="ORF">GCM10023231_38510</name>
</gene>
<sequence length="901" mass="101197">MTISRGLKRYALYFLGIIPLFSCTDNYNKGEIYKSPEFTLFPDKVIQGEYEAKALSATEITSNYQSKSTTAVSPRINFKFSINGKDNELPSGAHHTLVVLPDTQEGKEVTIKFGKLYHDETNVPAHVNLPKNAKVHIKLDLREVFDAFDEKGYFTNFNGLKLYKEDFKKVYIAGNISPLSWDFDNLVNHPELELKDADGDHIYELALTLNKEQKQTTKQHWKLTKELGHYPAYSSPYLMMDALYNLSLEEMENNIEADSTFRAGKEWTGVWTRDVSYSTILSMAMLQPEVAKKSLLRKVNKENRIIQDTGTGGAYPVSTDRVVWAIAAWEVYKVTGDEAWLKTSYEIVRNTLEDDQVNAFDPRTGLMHGESTFLDWREQTYPKWMQPVDIYESLALGTNVVHAQAQRVLVAMAERLQDTATAGKYKTLADSLTLNINKHFWLADHGYYGQYIYGGINKILSERSDALGEALAVLFDVADEKQQANIITRTPVVSYGIPCIYPQTTFIPSYHNNAIWPFVQAYWTMAAAKVANDEATVASLASLLRPAALFLTNKENINAGDGDYSRTQVNSSEMLWSLSGNLAMVYKVLFGMSFEPEGLRFKPYVPEVLRGERKLLHFTYRKASLNITLSGYGNTLTTVRVDGMEQDDALIPSNLTGEHEIELVLSDNKLPKGNLNKVPNTFAIDMPALKYENGKLNWRLVDGAKDYKILKNGEANTLVTVNTIPIPQNEFAEYQVVAVDSAGQASFASRPYIVSSPEFVQTYEIEGFVKTYLKKSPGYSGNGYVKIGKGVNEAIQIPITVPTSGEYAISFRYANGNGPINTDNKCAIRSLELNGQFAGPVIFPQRGKDEWSDWGSTNQVIVHLDKGEQQLSLQFKQPVNQNMDGALNEALIDYLNVIKIK</sequence>
<accession>A0ABP9C771</accession>
<dbReference type="InterPro" id="IPR005084">
    <property type="entry name" value="CBM6"/>
</dbReference>
<organism evidence="2 3">
    <name type="scientific">Olivibacter ginsenosidimutans</name>
    <dbReference type="NCBI Taxonomy" id="1176537"/>
    <lineage>
        <taxon>Bacteria</taxon>
        <taxon>Pseudomonadati</taxon>
        <taxon>Bacteroidota</taxon>
        <taxon>Sphingobacteriia</taxon>
        <taxon>Sphingobacteriales</taxon>
        <taxon>Sphingobacteriaceae</taxon>
        <taxon>Olivibacter</taxon>
    </lineage>
</organism>
<proteinExistence type="predicted"/>
<dbReference type="Gene3D" id="1.50.10.10">
    <property type="match status" value="1"/>
</dbReference>
<dbReference type="Gene3D" id="2.60.420.10">
    <property type="entry name" value="Maltose phosphorylase, domain 3"/>
    <property type="match status" value="1"/>
</dbReference>
<keyword evidence="3" id="KW-1185">Reference proteome</keyword>
<dbReference type="SUPFAM" id="SSF48208">
    <property type="entry name" value="Six-hairpin glycosidases"/>
    <property type="match status" value="1"/>
</dbReference>
<dbReference type="EMBL" id="BAABIQ010000044">
    <property type="protein sequence ID" value="GAA4805642.1"/>
    <property type="molecule type" value="Genomic_DNA"/>
</dbReference>
<dbReference type="InterPro" id="IPR008979">
    <property type="entry name" value="Galactose-bd-like_sf"/>
</dbReference>
<feature type="domain" description="CBM6" evidence="1">
    <location>
        <begin position="761"/>
        <end position="898"/>
    </location>
</feature>
<evidence type="ECO:0000313" key="2">
    <source>
        <dbReference type="EMBL" id="GAA4805642.1"/>
    </source>
</evidence>